<feature type="compositionally biased region" description="Low complexity" evidence="1">
    <location>
        <begin position="134"/>
        <end position="151"/>
    </location>
</feature>
<gene>
    <name evidence="2" type="ORF">PACTADRAFT_51247</name>
</gene>
<dbReference type="AlphaFoldDB" id="A0A1E4TRN8"/>
<feature type="region of interest" description="Disordered" evidence="1">
    <location>
        <begin position="133"/>
        <end position="281"/>
    </location>
</feature>
<dbReference type="EMBL" id="KV454016">
    <property type="protein sequence ID" value="ODV94406.1"/>
    <property type="molecule type" value="Genomic_DNA"/>
</dbReference>
<feature type="compositionally biased region" description="Low complexity" evidence="1">
    <location>
        <begin position="249"/>
        <end position="274"/>
    </location>
</feature>
<feature type="compositionally biased region" description="Low complexity" evidence="1">
    <location>
        <begin position="181"/>
        <end position="229"/>
    </location>
</feature>
<keyword evidence="3" id="KW-1185">Reference proteome</keyword>
<evidence type="ECO:0000313" key="3">
    <source>
        <dbReference type="Proteomes" id="UP000094236"/>
    </source>
</evidence>
<dbReference type="Proteomes" id="UP000094236">
    <property type="component" value="Unassembled WGS sequence"/>
</dbReference>
<accession>A0A1E4TRN8</accession>
<feature type="compositionally biased region" description="Polar residues" evidence="1">
    <location>
        <begin position="152"/>
        <end position="170"/>
    </location>
</feature>
<protein>
    <submittedName>
        <fullName evidence="2">Uncharacterized protein</fullName>
    </submittedName>
</protein>
<name>A0A1E4TRN8_PACTA</name>
<organism evidence="2 3">
    <name type="scientific">Pachysolen tannophilus NRRL Y-2460</name>
    <dbReference type="NCBI Taxonomy" id="669874"/>
    <lineage>
        <taxon>Eukaryota</taxon>
        <taxon>Fungi</taxon>
        <taxon>Dikarya</taxon>
        <taxon>Ascomycota</taxon>
        <taxon>Saccharomycotina</taxon>
        <taxon>Pichiomycetes</taxon>
        <taxon>Pachysolenaceae</taxon>
        <taxon>Pachysolen</taxon>
    </lineage>
</organism>
<proteinExistence type="predicted"/>
<sequence>MDKVLEDVSKVPDQISIQDLEMDQYNIDDLITELQLLKTKISTLRYDMISFLRLLATVNEDNNNSKTPLEFFQEINNCLMILKENLDNYIERYNKILPIVEYSKEQIGVNDKIMIPIMKQEVKIERPIFNKDANNYNNNNNNNNNNNSSNNPSAGYLNTNNISNRNTSGGSNIGGVGHIVPTPNSSNTTNNTNIPSTAGTSGTTSSIGTSSNINSNTNTNTGKTAATKKIPARKPRAKQAPGARKNLKLNDAANGENNNNKNNNNEGYQNLGNNPSQPILL</sequence>
<reference evidence="3" key="1">
    <citation type="submission" date="2016-05" db="EMBL/GenBank/DDBJ databases">
        <title>Comparative genomics of biotechnologically important yeasts.</title>
        <authorList>
            <consortium name="DOE Joint Genome Institute"/>
            <person name="Riley R."/>
            <person name="Haridas S."/>
            <person name="Wolfe K.H."/>
            <person name="Lopes M.R."/>
            <person name="Hittinger C.T."/>
            <person name="Goker M."/>
            <person name="Salamov A."/>
            <person name="Wisecaver J."/>
            <person name="Long T.M."/>
            <person name="Aerts A.L."/>
            <person name="Barry K."/>
            <person name="Choi C."/>
            <person name="Clum A."/>
            <person name="Coughlan A.Y."/>
            <person name="Deshpande S."/>
            <person name="Douglass A.P."/>
            <person name="Hanson S.J."/>
            <person name="Klenk H.-P."/>
            <person name="Labutti K."/>
            <person name="Lapidus A."/>
            <person name="Lindquist E."/>
            <person name="Lipzen A."/>
            <person name="Meier-Kolthoff J.P."/>
            <person name="Ohm R.A."/>
            <person name="Otillar R.P."/>
            <person name="Pangilinan J."/>
            <person name="Peng Y."/>
            <person name="Rokas A."/>
            <person name="Rosa C.A."/>
            <person name="Scheuner C."/>
            <person name="Sibirny A.A."/>
            <person name="Slot J.C."/>
            <person name="Stielow J.B."/>
            <person name="Sun H."/>
            <person name="Kurtzman C.P."/>
            <person name="Blackwell M."/>
            <person name="Grigoriev I.V."/>
            <person name="Jeffries T.W."/>
        </authorList>
    </citation>
    <scope>NUCLEOTIDE SEQUENCE [LARGE SCALE GENOMIC DNA]</scope>
    <source>
        <strain evidence="3">NRRL Y-2460</strain>
    </source>
</reference>
<evidence type="ECO:0000256" key="1">
    <source>
        <dbReference type="SAM" id="MobiDB-lite"/>
    </source>
</evidence>
<dbReference type="OrthoDB" id="8189076at2759"/>
<evidence type="ECO:0000313" key="2">
    <source>
        <dbReference type="EMBL" id="ODV94406.1"/>
    </source>
</evidence>